<dbReference type="Proteomes" id="UP000479190">
    <property type="component" value="Unassembled WGS sequence"/>
</dbReference>
<accession>A0A6H5IY59</accession>
<evidence type="ECO:0000313" key="3">
    <source>
        <dbReference type="Proteomes" id="UP000479190"/>
    </source>
</evidence>
<organism evidence="2 3">
    <name type="scientific">Trichogramma brassicae</name>
    <dbReference type="NCBI Taxonomy" id="86971"/>
    <lineage>
        <taxon>Eukaryota</taxon>
        <taxon>Metazoa</taxon>
        <taxon>Ecdysozoa</taxon>
        <taxon>Arthropoda</taxon>
        <taxon>Hexapoda</taxon>
        <taxon>Insecta</taxon>
        <taxon>Pterygota</taxon>
        <taxon>Neoptera</taxon>
        <taxon>Endopterygota</taxon>
        <taxon>Hymenoptera</taxon>
        <taxon>Apocrita</taxon>
        <taxon>Proctotrupomorpha</taxon>
        <taxon>Chalcidoidea</taxon>
        <taxon>Trichogrammatidae</taxon>
        <taxon>Trichogramma</taxon>
    </lineage>
</organism>
<keyword evidence="3" id="KW-1185">Reference proteome</keyword>
<feature type="compositionally biased region" description="Basic residues" evidence="1">
    <location>
        <begin position="89"/>
        <end position="103"/>
    </location>
</feature>
<name>A0A6H5IY59_9HYME</name>
<evidence type="ECO:0000313" key="2">
    <source>
        <dbReference type="EMBL" id="CAB0042251.1"/>
    </source>
</evidence>
<sequence length="207" mass="24717">MLSFWIHTITTFRMEWNMDNNEDRSMQEINELIEDYEMHEAGDRPRRERRGEQAYAILRHRAQRRNKRKKMKHVLHQTSDVRHVHPIKRSRHTVKKRKERKKNCGSSYTPRYISKLKRQMEVSSSARVSIFYSLNNSALNFVLAFSCESCSVELPRAPQLLRYIHSMDKNKTRSRPINSENKLLEKLGTTYGMYREGICECHKCVDI</sequence>
<protein>
    <submittedName>
        <fullName evidence="2">Uncharacterized protein</fullName>
    </submittedName>
</protein>
<gene>
    <name evidence="2" type="ORF">TBRA_LOCUS13883</name>
</gene>
<evidence type="ECO:0000256" key="1">
    <source>
        <dbReference type="SAM" id="MobiDB-lite"/>
    </source>
</evidence>
<proteinExistence type="predicted"/>
<feature type="region of interest" description="Disordered" evidence="1">
    <location>
        <begin position="89"/>
        <end position="108"/>
    </location>
</feature>
<reference evidence="2 3" key="1">
    <citation type="submission" date="2020-02" db="EMBL/GenBank/DDBJ databases">
        <authorList>
            <person name="Ferguson B K."/>
        </authorList>
    </citation>
    <scope>NUCLEOTIDE SEQUENCE [LARGE SCALE GENOMIC DNA]</scope>
</reference>
<dbReference type="AlphaFoldDB" id="A0A6H5IY59"/>
<dbReference type="EMBL" id="CADCXV010001172">
    <property type="protein sequence ID" value="CAB0042251.1"/>
    <property type="molecule type" value="Genomic_DNA"/>
</dbReference>